<dbReference type="Gene3D" id="2.40.70.10">
    <property type="entry name" value="Acid Proteases"/>
    <property type="match status" value="2"/>
</dbReference>
<dbReference type="Pfam" id="PF13650">
    <property type="entry name" value="Asp_protease_2"/>
    <property type="match status" value="2"/>
</dbReference>
<dbReference type="InterPro" id="IPR001969">
    <property type="entry name" value="Aspartic_peptidase_AS"/>
</dbReference>
<proteinExistence type="predicted"/>
<dbReference type="InterPro" id="IPR021109">
    <property type="entry name" value="Peptidase_aspartic_dom_sf"/>
</dbReference>
<evidence type="ECO:0000313" key="2">
    <source>
        <dbReference type="Proteomes" id="UP001162880"/>
    </source>
</evidence>
<evidence type="ECO:0000313" key="1">
    <source>
        <dbReference type="EMBL" id="MCJ2180373.1"/>
    </source>
</evidence>
<dbReference type="RefSeq" id="WP_243995796.1">
    <property type="nucleotide sequence ID" value="NZ_JALHLE010000032.1"/>
</dbReference>
<gene>
    <name evidence="1" type="ORF">MTR64_17510</name>
</gene>
<dbReference type="PROSITE" id="PS00141">
    <property type="entry name" value="ASP_PROTEASE"/>
    <property type="match status" value="2"/>
</dbReference>
<organism evidence="1 2">
    <name type="scientific">Novosphingobium album</name>
    <name type="common">ex Hu et al. 2023</name>
    <dbReference type="NCBI Taxonomy" id="2930093"/>
    <lineage>
        <taxon>Bacteria</taxon>
        <taxon>Pseudomonadati</taxon>
        <taxon>Pseudomonadota</taxon>
        <taxon>Alphaproteobacteria</taxon>
        <taxon>Sphingomonadales</taxon>
        <taxon>Sphingomonadaceae</taxon>
        <taxon>Novosphingobium</taxon>
    </lineage>
</organism>
<accession>A0ABT0B5S2</accession>
<keyword evidence="2" id="KW-1185">Reference proteome</keyword>
<protein>
    <submittedName>
        <fullName evidence="1">Retroviral-like aspartic protease family protein</fullName>
    </submittedName>
</protein>
<dbReference type="SUPFAM" id="SSF50630">
    <property type="entry name" value="Acid proteases"/>
    <property type="match status" value="2"/>
</dbReference>
<dbReference type="Proteomes" id="UP001162880">
    <property type="component" value="Unassembled WGS sequence"/>
</dbReference>
<dbReference type="InterPro" id="IPR034122">
    <property type="entry name" value="Retropepsin-like_bacterial"/>
</dbReference>
<comment type="caution">
    <text evidence="1">The sequence shown here is derived from an EMBL/GenBank/DDBJ whole genome shotgun (WGS) entry which is preliminary data.</text>
</comment>
<sequence length="296" mass="31632">MSGTALALALLIADPVILGTTPVRPTAPEDAETLQGDADLYERMTVNVAVEGSGPYRFLIDTGSQRTVVSTRVADSLGLMPGPQVRIVSMAGEDRVGTARVETLGFGRQELYGLVVPLLDNQHIGADGILGTDSLQDQRVLLDFTNNTIAIGGAHELGGSSGYEIVVRARKRSGRLIMTNATIEGVRVDVVIDTGSSTTVGNLALQQAMRRNTMNVATLMSATGHEITADVGTARELKVNNLRISNVAIAYADAPAFRELGLRSRPAIFLGMRELRAFKRVAIDFTSRKILFDLPG</sequence>
<dbReference type="EMBL" id="JALHLE010000032">
    <property type="protein sequence ID" value="MCJ2180373.1"/>
    <property type="molecule type" value="Genomic_DNA"/>
</dbReference>
<name>A0ABT0B5S2_9SPHN</name>
<reference evidence="1" key="1">
    <citation type="submission" date="2022-03" db="EMBL/GenBank/DDBJ databases">
        <title>Identification of a novel bacterium isolated from mangrove sediments.</title>
        <authorList>
            <person name="Pan X."/>
        </authorList>
    </citation>
    <scope>NUCLEOTIDE SEQUENCE</scope>
    <source>
        <strain evidence="1">B2580</strain>
    </source>
</reference>
<dbReference type="CDD" id="cd05483">
    <property type="entry name" value="retropepsin_like_bacteria"/>
    <property type="match status" value="1"/>
</dbReference>